<dbReference type="InterPro" id="IPR000673">
    <property type="entry name" value="Sig_transdc_resp-reg_Me-estase"/>
</dbReference>
<dbReference type="KEGG" id="rhl:LPU83_3490"/>
<evidence type="ECO:0000313" key="4">
    <source>
        <dbReference type="Proteomes" id="UP000019443"/>
    </source>
</evidence>
<keyword evidence="3" id="KW-0378">Hydrolase</keyword>
<dbReference type="SUPFAM" id="SSF52738">
    <property type="entry name" value="Methylesterase CheB, C-terminal domain"/>
    <property type="match status" value="1"/>
</dbReference>
<reference evidence="3" key="1">
    <citation type="submission" date="2013-11" db="EMBL/GenBank/DDBJ databases">
        <title>Draft genome sequence of the broad-host-range Rhizobium sp. LPU83 strain, a member of the low-genetic diversity Oregon-like Rhizobium sp. group.</title>
        <authorList>
            <person name="Wibberg D."/>
            <person name="Puehler A."/>
            <person name="Schlueter A."/>
        </authorList>
    </citation>
    <scope>NUCLEOTIDE SEQUENCE [LARGE SCALE GENOMIC DNA]</scope>
    <source>
        <strain evidence="3">LPU83</strain>
    </source>
</reference>
<dbReference type="HOGENOM" id="CLU_2938628_0_0_5"/>
<dbReference type="Proteomes" id="UP000019443">
    <property type="component" value="Chromosome"/>
</dbReference>
<evidence type="ECO:0000259" key="2">
    <source>
        <dbReference type="PROSITE" id="PS50122"/>
    </source>
</evidence>
<keyword evidence="4" id="KW-1185">Reference proteome</keyword>
<evidence type="ECO:0000256" key="1">
    <source>
        <dbReference type="PROSITE-ProRule" id="PRU00050"/>
    </source>
</evidence>
<dbReference type="EMBL" id="HG916852">
    <property type="protein sequence ID" value="CDM59134.1"/>
    <property type="molecule type" value="Genomic_DNA"/>
</dbReference>
<dbReference type="GO" id="GO:0000156">
    <property type="term" value="F:phosphorelay response regulator activity"/>
    <property type="evidence" value="ECO:0007669"/>
    <property type="project" value="InterPro"/>
</dbReference>
<gene>
    <name evidence="3" type="primary">cheB3</name>
    <name evidence="3" type="ORF">LPU83_3490</name>
</gene>
<dbReference type="Gene3D" id="3.40.50.180">
    <property type="entry name" value="Methylesterase CheB, C-terminal domain"/>
    <property type="match status" value="1"/>
</dbReference>
<feature type="domain" description="CheB-type methylesterase" evidence="2">
    <location>
        <begin position="18"/>
        <end position="54"/>
    </location>
</feature>
<dbReference type="GO" id="GO:0005737">
    <property type="term" value="C:cytoplasm"/>
    <property type="evidence" value="ECO:0007669"/>
    <property type="project" value="InterPro"/>
</dbReference>
<dbReference type="GO" id="GO:0008984">
    <property type="term" value="F:protein-glutamate methylesterase activity"/>
    <property type="evidence" value="ECO:0007669"/>
    <property type="project" value="UniProtKB-EC"/>
</dbReference>
<name>W6RE43_9HYPH</name>
<dbReference type="AlphaFoldDB" id="W6RE43"/>
<comment type="caution">
    <text evidence="1">Lacks conserved residue(s) required for the propagation of feature annotation.</text>
</comment>
<dbReference type="Pfam" id="PF01339">
    <property type="entry name" value="CheB_methylest"/>
    <property type="match status" value="1"/>
</dbReference>
<sequence>MAAQWACWRCIRPAPTRVAQDEAPSVVFGMPKEAIAKGGVDRFLPLDQIAGDVLITQQTF</sequence>
<dbReference type="PROSITE" id="PS50122">
    <property type="entry name" value="CHEB"/>
    <property type="match status" value="1"/>
</dbReference>
<accession>W6RE43</accession>
<protein>
    <submittedName>
        <fullName evidence="3">Chemotaxis response regulator protein-glutamate methylesterase</fullName>
        <ecNumber evidence="3">3.1.1.61</ecNumber>
    </submittedName>
</protein>
<dbReference type="EC" id="3.1.1.61" evidence="3"/>
<dbReference type="GO" id="GO:0006935">
    <property type="term" value="P:chemotaxis"/>
    <property type="evidence" value="ECO:0007669"/>
    <property type="project" value="InterPro"/>
</dbReference>
<dbReference type="PATRIC" id="fig|348824.6.peg.3756"/>
<dbReference type="eggNOG" id="COG2201">
    <property type="taxonomic scope" value="Bacteria"/>
</dbReference>
<organism evidence="3 4">
    <name type="scientific">Rhizobium favelukesii</name>
    <dbReference type="NCBI Taxonomy" id="348824"/>
    <lineage>
        <taxon>Bacteria</taxon>
        <taxon>Pseudomonadati</taxon>
        <taxon>Pseudomonadota</taxon>
        <taxon>Alphaproteobacteria</taxon>
        <taxon>Hyphomicrobiales</taxon>
        <taxon>Rhizobiaceae</taxon>
        <taxon>Rhizobium/Agrobacterium group</taxon>
        <taxon>Rhizobium</taxon>
    </lineage>
</organism>
<evidence type="ECO:0000313" key="3">
    <source>
        <dbReference type="EMBL" id="CDM59134.1"/>
    </source>
</evidence>
<proteinExistence type="predicted"/>
<dbReference type="InterPro" id="IPR035909">
    <property type="entry name" value="CheB_C"/>
</dbReference>